<organism evidence="1 2">
    <name type="scientific">Parvularcula mediterranea</name>
    <dbReference type="NCBI Taxonomy" id="2732508"/>
    <lineage>
        <taxon>Bacteria</taxon>
        <taxon>Pseudomonadati</taxon>
        <taxon>Pseudomonadota</taxon>
        <taxon>Alphaproteobacteria</taxon>
        <taxon>Parvularculales</taxon>
        <taxon>Parvularculaceae</taxon>
        <taxon>Parvularcula</taxon>
    </lineage>
</organism>
<dbReference type="Proteomes" id="UP000536835">
    <property type="component" value="Unassembled WGS sequence"/>
</dbReference>
<dbReference type="Pfam" id="PF13177">
    <property type="entry name" value="DNA_pol3_delta2"/>
    <property type="match status" value="1"/>
</dbReference>
<dbReference type="GO" id="GO:0006261">
    <property type="term" value="P:DNA-templated DNA replication"/>
    <property type="evidence" value="ECO:0007669"/>
    <property type="project" value="TreeGrafter"/>
</dbReference>
<proteinExistence type="predicted"/>
<reference evidence="1 2" key="1">
    <citation type="submission" date="2020-05" db="EMBL/GenBank/DDBJ databases">
        <title>Parvularcula mediterraneae sp. nov., isolated from polypropylene straw from shallow seawater of the seashore of Laganas in Zakynthos island, Greece.</title>
        <authorList>
            <person name="Szabo I."/>
            <person name="Al-Omari J."/>
            <person name="Rado J."/>
            <person name="Szerdahelyi G.S."/>
        </authorList>
    </citation>
    <scope>NUCLEOTIDE SEQUENCE [LARGE SCALE GENOMIC DNA]</scope>
    <source>
        <strain evidence="1 2">ZS-1/3</strain>
    </source>
</reference>
<dbReference type="AlphaFoldDB" id="A0A7Y3RIY5"/>
<gene>
    <name evidence="1" type="ORF">HK107_01075</name>
</gene>
<dbReference type="Gene3D" id="3.40.50.300">
    <property type="entry name" value="P-loop containing nucleotide triphosphate hydrolases"/>
    <property type="match status" value="1"/>
</dbReference>
<dbReference type="PANTHER" id="PTHR11669">
    <property type="entry name" value="REPLICATION FACTOR C / DNA POLYMERASE III GAMMA-TAU SUBUNIT"/>
    <property type="match status" value="1"/>
</dbReference>
<dbReference type="InterPro" id="IPR050238">
    <property type="entry name" value="DNA_Rep/Repair_Clamp_Loader"/>
</dbReference>
<dbReference type="InterPro" id="IPR027417">
    <property type="entry name" value="P-loop_NTPase"/>
</dbReference>
<comment type="caution">
    <text evidence="1">The sequence shown here is derived from an EMBL/GenBank/DDBJ whole genome shotgun (WGS) entry which is preliminary data.</text>
</comment>
<evidence type="ECO:0000313" key="2">
    <source>
        <dbReference type="Proteomes" id="UP000536835"/>
    </source>
</evidence>
<evidence type="ECO:0000313" key="1">
    <source>
        <dbReference type="EMBL" id="NNU14913.1"/>
    </source>
</evidence>
<dbReference type="RefSeq" id="WP_173195956.1">
    <property type="nucleotide sequence ID" value="NZ_JABFCX010000002.1"/>
</dbReference>
<keyword evidence="2" id="KW-1185">Reference proteome</keyword>
<dbReference type="SUPFAM" id="SSF52540">
    <property type="entry name" value="P-loop containing nucleoside triphosphate hydrolases"/>
    <property type="match status" value="1"/>
</dbReference>
<protein>
    <submittedName>
        <fullName evidence="1">DNA polymerase III subunit delta</fullName>
    </submittedName>
</protein>
<sequence length="327" mass="34963">MDTLPPPEEASDFLASPRTLLQVEQFLGRGAMEGGFVLAGADGAGKATLAFLLAATVLSGGKKLGDVDPKVRSMIAAGAHPDLTVMRRQENEKTGKLRQEIDVDQARKVISKLHQTSASGRSVVIVDLADELNRNAANSLLKVLEEPPKGAVLFLLSRSPSRLLPTLTSRCRKIALGAVEEDALANWLAQRTGSSVDDARTLARDAEGAPGRALRLALGEGQEAASVADSFLRAVEGKQDLLAASRKFAGKGQELIAEEARGIVLARLRRRLTEDGIENSERGRRIEAYDQARALFSYIGTADPAQTALVAGLRIRDVMAGKTTHVR</sequence>
<accession>A0A7Y3RIY5</accession>
<dbReference type="PANTHER" id="PTHR11669:SF8">
    <property type="entry name" value="DNA POLYMERASE III SUBUNIT DELTA"/>
    <property type="match status" value="1"/>
</dbReference>
<name>A0A7Y3RIY5_9PROT</name>
<dbReference type="EMBL" id="JABFCX010000002">
    <property type="protein sequence ID" value="NNU14913.1"/>
    <property type="molecule type" value="Genomic_DNA"/>
</dbReference>